<keyword evidence="6" id="KW-1185">Reference proteome</keyword>
<evidence type="ECO:0000256" key="3">
    <source>
        <dbReference type="ARBA" id="ARBA00048707"/>
    </source>
</evidence>
<dbReference type="SUPFAM" id="SSF102462">
    <property type="entry name" value="Peptidyl-tRNA hydrolase II"/>
    <property type="match status" value="1"/>
</dbReference>
<evidence type="ECO:0000256" key="4">
    <source>
        <dbReference type="SAM" id="SignalP"/>
    </source>
</evidence>
<dbReference type="InterPro" id="IPR002833">
    <property type="entry name" value="PTH2"/>
</dbReference>
<dbReference type="InterPro" id="IPR023476">
    <property type="entry name" value="Pep_tRNA_hydro_II_dom_sf"/>
</dbReference>
<feature type="chain" id="PRO_5020364370" description="peptidyl-tRNA hydrolase" evidence="4">
    <location>
        <begin position="25"/>
        <end position="114"/>
    </location>
</feature>
<protein>
    <recommendedName>
        <fullName evidence="1">peptidyl-tRNA hydrolase</fullName>
        <ecNumber evidence="1">3.1.1.29</ecNumber>
    </recommendedName>
</protein>
<dbReference type="PANTHER" id="PTHR46194:SF1">
    <property type="entry name" value="PEPTIDYL-TRNA HYDROLASE PTRHD1-RELATED"/>
    <property type="match status" value="1"/>
</dbReference>
<gene>
    <name evidence="5" type="ORF">SYNPS1DRAFT_17349</name>
</gene>
<dbReference type="Pfam" id="PF01981">
    <property type="entry name" value="PTH2"/>
    <property type="match status" value="1"/>
</dbReference>
<accession>A0A4P9YWU3</accession>
<keyword evidence="4" id="KW-0732">Signal</keyword>
<name>A0A4P9YWU3_9FUNG</name>
<dbReference type="AlphaFoldDB" id="A0A4P9YWU3"/>
<dbReference type="GO" id="GO:0004045">
    <property type="term" value="F:peptidyl-tRNA hydrolase activity"/>
    <property type="evidence" value="ECO:0007669"/>
    <property type="project" value="UniProtKB-EC"/>
</dbReference>
<evidence type="ECO:0000256" key="2">
    <source>
        <dbReference type="ARBA" id="ARBA00022801"/>
    </source>
</evidence>
<dbReference type="PANTHER" id="PTHR46194">
    <property type="entry name" value="PEPTIDYL-TRNA HYDROLASE PTRHD1-RELATED"/>
    <property type="match status" value="1"/>
</dbReference>
<keyword evidence="2 5" id="KW-0378">Hydrolase</keyword>
<dbReference type="Proteomes" id="UP000278143">
    <property type="component" value="Unassembled WGS sequence"/>
</dbReference>
<dbReference type="OrthoDB" id="201213at2759"/>
<dbReference type="EMBL" id="KZ990292">
    <property type="protein sequence ID" value="RKP24338.1"/>
    <property type="molecule type" value="Genomic_DNA"/>
</dbReference>
<evidence type="ECO:0000313" key="6">
    <source>
        <dbReference type="Proteomes" id="UP000278143"/>
    </source>
</evidence>
<dbReference type="Gene3D" id="3.40.1490.10">
    <property type="entry name" value="Bit1"/>
    <property type="match status" value="1"/>
</dbReference>
<organism evidence="5 6">
    <name type="scientific">Syncephalis pseudoplumigaleata</name>
    <dbReference type="NCBI Taxonomy" id="1712513"/>
    <lineage>
        <taxon>Eukaryota</taxon>
        <taxon>Fungi</taxon>
        <taxon>Fungi incertae sedis</taxon>
        <taxon>Zoopagomycota</taxon>
        <taxon>Zoopagomycotina</taxon>
        <taxon>Zoopagomycetes</taxon>
        <taxon>Zoopagales</taxon>
        <taxon>Piptocephalidaceae</taxon>
        <taxon>Syncephalis</taxon>
    </lineage>
</organism>
<sequence>MAVCCSLPILTVATTSVMTQACHAATAALWETRHLSDTMAYVEDLPNMHKVVLEASGTKSLATLETVSERLKALDVQHYRWIEQPEDLLTCIATQPTRRSTIQDAIKKCQLWRS</sequence>
<evidence type="ECO:0000256" key="1">
    <source>
        <dbReference type="ARBA" id="ARBA00013260"/>
    </source>
</evidence>
<feature type="signal peptide" evidence="4">
    <location>
        <begin position="1"/>
        <end position="24"/>
    </location>
</feature>
<proteinExistence type="predicted"/>
<dbReference type="EC" id="3.1.1.29" evidence="1"/>
<comment type="catalytic activity">
    <reaction evidence="3">
        <text>an N-acyl-L-alpha-aminoacyl-tRNA + H2O = an N-acyl-L-amino acid + a tRNA + H(+)</text>
        <dbReference type="Rhea" id="RHEA:54448"/>
        <dbReference type="Rhea" id="RHEA-COMP:10123"/>
        <dbReference type="Rhea" id="RHEA-COMP:13883"/>
        <dbReference type="ChEBI" id="CHEBI:15377"/>
        <dbReference type="ChEBI" id="CHEBI:15378"/>
        <dbReference type="ChEBI" id="CHEBI:59874"/>
        <dbReference type="ChEBI" id="CHEBI:78442"/>
        <dbReference type="ChEBI" id="CHEBI:138191"/>
        <dbReference type="EC" id="3.1.1.29"/>
    </reaction>
</comment>
<reference evidence="6" key="1">
    <citation type="journal article" date="2018" name="Nat. Microbiol.">
        <title>Leveraging single-cell genomics to expand the fungal tree of life.</title>
        <authorList>
            <person name="Ahrendt S.R."/>
            <person name="Quandt C.A."/>
            <person name="Ciobanu D."/>
            <person name="Clum A."/>
            <person name="Salamov A."/>
            <person name="Andreopoulos B."/>
            <person name="Cheng J.F."/>
            <person name="Woyke T."/>
            <person name="Pelin A."/>
            <person name="Henrissat B."/>
            <person name="Reynolds N.K."/>
            <person name="Benny G.L."/>
            <person name="Smith M.E."/>
            <person name="James T.Y."/>
            <person name="Grigoriev I.V."/>
        </authorList>
    </citation>
    <scope>NUCLEOTIDE SEQUENCE [LARGE SCALE GENOMIC DNA]</scope>
    <source>
        <strain evidence="6">Benny S71-1</strain>
    </source>
</reference>
<dbReference type="InterPro" id="IPR042237">
    <property type="entry name" value="PTRHD1"/>
</dbReference>
<evidence type="ECO:0000313" key="5">
    <source>
        <dbReference type="EMBL" id="RKP24338.1"/>
    </source>
</evidence>